<dbReference type="PANTHER" id="PTHR10724">
    <property type="entry name" value="30S RIBOSOMAL PROTEIN S1"/>
    <property type="match status" value="1"/>
</dbReference>
<proteinExistence type="predicted"/>
<sequence length="122" mass="13760">MDYRIGQIVDGVVTGIQPYGAFVSLDNEHQGLIHISETHFGYVKDLHDYLTVGQTVRTKILDIDEYSHKISLSLRCLAKTGEPHQSGGSIHKHYWTDRSVQTGFSPIASAMGEWLDEANRRF</sequence>
<organism evidence="2 3">
    <name type="scientific">Furfurilactobacillus curtus</name>
    <dbReference type="NCBI Taxonomy" id="1746200"/>
    <lineage>
        <taxon>Bacteria</taxon>
        <taxon>Bacillati</taxon>
        <taxon>Bacillota</taxon>
        <taxon>Bacilli</taxon>
        <taxon>Lactobacillales</taxon>
        <taxon>Lactobacillaceae</taxon>
        <taxon>Furfurilactobacillus</taxon>
    </lineage>
</organism>
<dbReference type="SMART" id="SM00316">
    <property type="entry name" value="S1"/>
    <property type="match status" value="1"/>
</dbReference>
<dbReference type="InterPro" id="IPR003029">
    <property type="entry name" value="S1_domain"/>
</dbReference>
<dbReference type="Pfam" id="PF00575">
    <property type="entry name" value="S1"/>
    <property type="match status" value="1"/>
</dbReference>
<dbReference type="RefSeq" id="WP_407883470.1">
    <property type="nucleotide sequence ID" value="NZ_BQXO01000003.1"/>
</dbReference>
<dbReference type="Gene3D" id="2.40.50.140">
    <property type="entry name" value="Nucleic acid-binding proteins"/>
    <property type="match status" value="1"/>
</dbReference>
<accession>A0ABQ5JSR5</accession>
<dbReference type="EMBL" id="BQXO01000003">
    <property type="protein sequence ID" value="GKT05847.1"/>
    <property type="molecule type" value="Genomic_DNA"/>
</dbReference>
<name>A0ABQ5JSR5_9LACO</name>
<dbReference type="InterPro" id="IPR012340">
    <property type="entry name" value="NA-bd_OB-fold"/>
</dbReference>
<dbReference type="InterPro" id="IPR050437">
    <property type="entry name" value="Ribos_protein_bS1-like"/>
</dbReference>
<dbReference type="NCBIfam" id="NF040579">
    <property type="entry name" value="S1_dom_CvfD"/>
    <property type="match status" value="1"/>
</dbReference>
<evidence type="ECO:0000259" key="1">
    <source>
        <dbReference type="PROSITE" id="PS50126"/>
    </source>
</evidence>
<dbReference type="PROSITE" id="PS50126">
    <property type="entry name" value="S1"/>
    <property type="match status" value="1"/>
</dbReference>
<keyword evidence="3" id="KW-1185">Reference proteome</keyword>
<comment type="caution">
    <text evidence="2">The sequence shown here is derived from an EMBL/GenBank/DDBJ whole genome shotgun (WGS) entry which is preliminary data.</text>
</comment>
<dbReference type="Proteomes" id="UP001628078">
    <property type="component" value="Unassembled WGS sequence"/>
</dbReference>
<evidence type="ECO:0000313" key="3">
    <source>
        <dbReference type="Proteomes" id="UP001628078"/>
    </source>
</evidence>
<feature type="domain" description="S1 motif" evidence="1">
    <location>
        <begin position="6"/>
        <end position="75"/>
    </location>
</feature>
<dbReference type="SUPFAM" id="SSF50249">
    <property type="entry name" value="Nucleic acid-binding proteins"/>
    <property type="match status" value="1"/>
</dbReference>
<reference evidence="2 3" key="1">
    <citation type="submission" date="2022-03" db="EMBL/GenBank/DDBJ databases">
        <title>Draft genome sequence of Furfurilactobacillus curtus JCM 31185.</title>
        <authorList>
            <person name="Suzuki S."/>
            <person name="Endo A."/>
            <person name="Kajikawa A."/>
        </authorList>
    </citation>
    <scope>NUCLEOTIDE SEQUENCE [LARGE SCALE GENOMIC DNA]</scope>
    <source>
        <strain evidence="2 3">JCM 31185</strain>
    </source>
</reference>
<evidence type="ECO:0000313" key="2">
    <source>
        <dbReference type="EMBL" id="GKT05847.1"/>
    </source>
</evidence>
<protein>
    <submittedName>
        <fullName evidence="2">Polyribonucleotide nucleotidyltransferase</fullName>
    </submittedName>
</protein>
<gene>
    <name evidence="2" type="ORF">JCM31185_11350</name>
</gene>